<feature type="region of interest" description="Disordered" evidence="4">
    <location>
        <begin position="152"/>
        <end position="188"/>
    </location>
</feature>
<proteinExistence type="inferred from homology"/>
<keyword evidence="3" id="KW-0687">Ribonucleoprotein</keyword>
<protein>
    <recommendedName>
        <fullName evidence="7">Ribosomal protein S21</fullName>
    </recommendedName>
</protein>
<dbReference type="STRING" id="268505.A0A2A9PSK1"/>
<comment type="similarity">
    <text evidence="1">Belongs to the bacterial ribosomal protein bS21 family.</text>
</comment>
<feature type="compositionally biased region" description="Pro residues" evidence="4">
    <location>
        <begin position="110"/>
        <end position="119"/>
    </location>
</feature>
<dbReference type="AlphaFoldDB" id="A0A2A9PSK1"/>
<dbReference type="OrthoDB" id="2501249at2759"/>
<dbReference type="InterPro" id="IPR001911">
    <property type="entry name" value="Ribosomal_bS21"/>
</dbReference>
<reference evidence="5 6" key="2">
    <citation type="journal article" date="2017" name="Sci. Rep.">
        <title>Ant-infecting Ophiocordyceps genomes reveal a high diversity of potential behavioral manipulation genes and a possible major role for enterotoxins.</title>
        <authorList>
            <person name="de Bekker C."/>
            <person name="Ohm R.A."/>
            <person name="Evans H.C."/>
            <person name="Brachmann A."/>
            <person name="Hughes D.P."/>
        </authorList>
    </citation>
    <scope>NUCLEOTIDE SEQUENCE [LARGE SCALE GENOMIC DNA]</scope>
    <source>
        <strain evidence="5 6">SC16a</strain>
    </source>
</reference>
<dbReference type="EMBL" id="LAZP02000007">
    <property type="protein sequence ID" value="PFH63147.1"/>
    <property type="molecule type" value="Genomic_DNA"/>
</dbReference>
<evidence type="ECO:0000256" key="3">
    <source>
        <dbReference type="ARBA" id="ARBA00023274"/>
    </source>
</evidence>
<dbReference type="Pfam" id="PF01165">
    <property type="entry name" value="Ribosomal_S21"/>
    <property type="match status" value="1"/>
</dbReference>
<evidence type="ECO:0000256" key="1">
    <source>
        <dbReference type="ARBA" id="ARBA00006640"/>
    </source>
</evidence>
<evidence type="ECO:0000313" key="5">
    <source>
        <dbReference type="EMBL" id="PFH63147.1"/>
    </source>
</evidence>
<dbReference type="GO" id="GO:0070124">
    <property type="term" value="P:mitochondrial translational initiation"/>
    <property type="evidence" value="ECO:0007669"/>
    <property type="project" value="TreeGrafter"/>
</dbReference>
<reference evidence="5 6" key="1">
    <citation type="journal article" date="2015" name="BMC Genomics">
        <title>Gene expression during zombie ant biting behavior reflects the complexity underlying fungal parasitic behavioral manipulation.</title>
        <authorList>
            <person name="de Bekker C."/>
            <person name="Ohm R.A."/>
            <person name="Loreto R.G."/>
            <person name="Sebastian A."/>
            <person name="Albert I."/>
            <person name="Merrow M."/>
            <person name="Brachmann A."/>
            <person name="Hughes D.P."/>
        </authorList>
    </citation>
    <scope>NUCLEOTIDE SEQUENCE [LARGE SCALE GENOMIC DNA]</scope>
    <source>
        <strain evidence="5 6">SC16a</strain>
    </source>
</reference>
<dbReference type="GO" id="GO:0005763">
    <property type="term" value="C:mitochondrial small ribosomal subunit"/>
    <property type="evidence" value="ECO:0007669"/>
    <property type="project" value="TreeGrafter"/>
</dbReference>
<feature type="compositionally biased region" description="Low complexity" evidence="4">
    <location>
        <begin position="170"/>
        <end position="180"/>
    </location>
</feature>
<name>A0A2A9PSK1_OPHUN</name>
<accession>A0A2A9PSK1</accession>
<gene>
    <name evidence="5" type="ORF">XA68_17256</name>
</gene>
<keyword evidence="2" id="KW-0689">Ribosomal protein</keyword>
<keyword evidence="6" id="KW-1185">Reference proteome</keyword>
<dbReference type="Proteomes" id="UP000037136">
    <property type="component" value="Unassembled WGS sequence"/>
</dbReference>
<comment type="caution">
    <text evidence="5">The sequence shown here is derived from an EMBL/GenBank/DDBJ whole genome shotgun (WGS) entry which is preliminary data.</text>
</comment>
<evidence type="ECO:0000256" key="2">
    <source>
        <dbReference type="ARBA" id="ARBA00022980"/>
    </source>
</evidence>
<evidence type="ECO:0000256" key="4">
    <source>
        <dbReference type="SAM" id="MobiDB-lite"/>
    </source>
</evidence>
<feature type="compositionally biased region" description="Pro residues" evidence="4">
    <location>
        <begin position="159"/>
        <end position="169"/>
    </location>
</feature>
<organism evidence="5 6">
    <name type="scientific">Ophiocordyceps unilateralis</name>
    <name type="common">Zombie-ant fungus</name>
    <name type="synonym">Torrubia unilateralis</name>
    <dbReference type="NCBI Taxonomy" id="268505"/>
    <lineage>
        <taxon>Eukaryota</taxon>
        <taxon>Fungi</taxon>
        <taxon>Dikarya</taxon>
        <taxon>Ascomycota</taxon>
        <taxon>Pezizomycotina</taxon>
        <taxon>Sordariomycetes</taxon>
        <taxon>Hypocreomycetidae</taxon>
        <taxon>Hypocreales</taxon>
        <taxon>Ophiocordycipitaceae</taxon>
        <taxon>Ophiocordyceps</taxon>
    </lineage>
</organism>
<dbReference type="InterPro" id="IPR052837">
    <property type="entry name" value="Mitoribosomal_bS21"/>
</dbReference>
<sequence>MIIEASPAGWSGDRQLPSSASHHDAVIMASLSRRGAALLPKPSASLLRPPACRALSTSLSMRLSSSKPRHENPKPRINPLVGNIPTPEPSPETYKPWIPTPPAATTSTEKPPPSSEPPPAYNAKLDWWSTDVPYRSNPVVHKSAPFVYESAPAETQPVSLPPPPPPPLPANANNNQEAPPTSTQDYDYDANLKSPDIPRVHTKAVTGRTIFVVPKRSGPNTAPSIGAAFRLMNRLVRDQKLRAKFRSQRVHLRPGLKKKKLKSERYRTRFKDGFKAATSRVLELKKQGW</sequence>
<dbReference type="PANTHER" id="PTHR41237">
    <property type="entry name" value="37S RIBOSOMAL PROTEIN MRP21, MITOCHONDRIAL"/>
    <property type="match status" value="1"/>
</dbReference>
<dbReference type="GO" id="GO:0003735">
    <property type="term" value="F:structural constituent of ribosome"/>
    <property type="evidence" value="ECO:0007669"/>
    <property type="project" value="InterPro"/>
</dbReference>
<feature type="region of interest" description="Disordered" evidence="4">
    <location>
        <begin position="59"/>
        <end position="119"/>
    </location>
</feature>
<dbReference type="PANTHER" id="PTHR41237:SF1">
    <property type="entry name" value="SMALL RIBOSOMAL SUBUNIT PROTEIN BS21M"/>
    <property type="match status" value="1"/>
</dbReference>
<evidence type="ECO:0008006" key="7">
    <source>
        <dbReference type="Google" id="ProtNLM"/>
    </source>
</evidence>
<evidence type="ECO:0000313" key="6">
    <source>
        <dbReference type="Proteomes" id="UP000037136"/>
    </source>
</evidence>